<dbReference type="KEGG" id="char:116218650"/>
<gene>
    <name evidence="9" type="primary">LOC116218650</name>
</gene>
<evidence type="ECO:0000256" key="3">
    <source>
        <dbReference type="ARBA" id="ARBA00022692"/>
    </source>
</evidence>
<evidence type="ECO:0000256" key="1">
    <source>
        <dbReference type="ARBA" id="ARBA00004370"/>
    </source>
</evidence>
<keyword evidence="4 7" id="KW-1133">Transmembrane helix</keyword>
<dbReference type="PANTHER" id="PTHR14948">
    <property type="entry name" value="NG5"/>
    <property type="match status" value="1"/>
</dbReference>
<accession>A0A6P8ELG0</accession>
<dbReference type="RefSeq" id="XP_031416873.1">
    <property type="nucleotide sequence ID" value="XM_031561013.1"/>
</dbReference>
<evidence type="ECO:0000313" key="8">
    <source>
        <dbReference type="Proteomes" id="UP000515152"/>
    </source>
</evidence>
<protein>
    <submittedName>
        <fullName evidence="9">Trafficking regulator of GLUT4 1</fullName>
    </submittedName>
</protein>
<evidence type="ECO:0000256" key="2">
    <source>
        <dbReference type="ARBA" id="ARBA00006843"/>
    </source>
</evidence>
<name>A0A6P8ELG0_CLUHA</name>
<feature type="region of interest" description="Disordered" evidence="6">
    <location>
        <begin position="1"/>
        <end position="62"/>
    </location>
</feature>
<evidence type="ECO:0000256" key="6">
    <source>
        <dbReference type="SAM" id="MobiDB-lite"/>
    </source>
</evidence>
<evidence type="ECO:0000256" key="4">
    <source>
        <dbReference type="ARBA" id="ARBA00022989"/>
    </source>
</evidence>
<sequence length="225" mass="23394">MASAIQPTIILSGVEEEQPANQQPGGEPGHTPISSQQDPPPARDLTAPTNPESVPQPEAPPKEHLTIISESIESNGVCSADDSAHLSPGHRRHSKSGGHHHANEQHATPGGHHHGNERARLGSRSSVSYGGSPRPSLTCHSIAGTEGVADGDKPNDYLILAALACFCPVWPINIVGLAFSAMSRNSLQQGNVDGARRLGRNAKVLSIVSFVGGIIVIAAAIAVNI</sequence>
<feature type="compositionally biased region" description="Basic residues" evidence="6">
    <location>
        <begin position="88"/>
        <end position="100"/>
    </location>
</feature>
<comment type="subcellular location">
    <subcellularLocation>
        <location evidence="1">Membrane</location>
    </subcellularLocation>
</comment>
<dbReference type="PANTHER" id="PTHR14948:SF20">
    <property type="entry name" value="PROLINE-RICH TRANSMEMBRANE PROTEIN 2"/>
    <property type="match status" value="1"/>
</dbReference>
<dbReference type="Pfam" id="PF04505">
    <property type="entry name" value="CD225"/>
    <property type="match status" value="1"/>
</dbReference>
<reference evidence="9" key="1">
    <citation type="submission" date="2025-08" db="UniProtKB">
        <authorList>
            <consortium name="RefSeq"/>
        </authorList>
    </citation>
    <scope>IDENTIFICATION</scope>
</reference>
<dbReference type="InterPro" id="IPR007593">
    <property type="entry name" value="CD225/Dispanin_fam"/>
</dbReference>
<dbReference type="GeneID" id="116218650"/>
<proteinExistence type="inferred from homology"/>
<feature type="region of interest" description="Disordered" evidence="6">
    <location>
        <begin position="76"/>
        <end position="135"/>
    </location>
</feature>
<evidence type="ECO:0000256" key="5">
    <source>
        <dbReference type="ARBA" id="ARBA00023136"/>
    </source>
</evidence>
<evidence type="ECO:0000256" key="7">
    <source>
        <dbReference type="SAM" id="Phobius"/>
    </source>
</evidence>
<dbReference type="InterPro" id="IPR051423">
    <property type="entry name" value="CD225/Dispanin"/>
</dbReference>
<dbReference type="OrthoDB" id="9665078at2759"/>
<keyword evidence="3 7" id="KW-0812">Transmembrane</keyword>
<feature type="transmembrane region" description="Helical" evidence="7">
    <location>
        <begin position="157"/>
        <end position="181"/>
    </location>
</feature>
<feature type="transmembrane region" description="Helical" evidence="7">
    <location>
        <begin position="202"/>
        <end position="223"/>
    </location>
</feature>
<dbReference type="Proteomes" id="UP000515152">
    <property type="component" value="Chromosome 23"/>
</dbReference>
<comment type="similarity">
    <text evidence="2">Belongs to the CD225/Dispanin family.</text>
</comment>
<keyword evidence="5 7" id="KW-0472">Membrane</keyword>
<dbReference type="AlphaFoldDB" id="A0A6P8ELG0"/>
<keyword evidence="8" id="KW-1185">Reference proteome</keyword>
<dbReference type="GO" id="GO:0016020">
    <property type="term" value="C:membrane"/>
    <property type="evidence" value="ECO:0007669"/>
    <property type="project" value="UniProtKB-SubCell"/>
</dbReference>
<evidence type="ECO:0000313" key="9">
    <source>
        <dbReference type="RefSeq" id="XP_031416873.1"/>
    </source>
</evidence>
<organism evidence="8 9">
    <name type="scientific">Clupea harengus</name>
    <name type="common">Atlantic herring</name>
    <dbReference type="NCBI Taxonomy" id="7950"/>
    <lineage>
        <taxon>Eukaryota</taxon>
        <taxon>Metazoa</taxon>
        <taxon>Chordata</taxon>
        <taxon>Craniata</taxon>
        <taxon>Vertebrata</taxon>
        <taxon>Euteleostomi</taxon>
        <taxon>Actinopterygii</taxon>
        <taxon>Neopterygii</taxon>
        <taxon>Teleostei</taxon>
        <taxon>Clupei</taxon>
        <taxon>Clupeiformes</taxon>
        <taxon>Clupeoidei</taxon>
        <taxon>Clupeidae</taxon>
        <taxon>Clupea</taxon>
    </lineage>
</organism>